<accession>S7TCI1</accession>
<comment type="caution">
    <text evidence="7">The sequence shown here is derived from an EMBL/GenBank/DDBJ whole genome shotgun (WGS) entry which is preliminary data.</text>
</comment>
<dbReference type="Proteomes" id="UP000014975">
    <property type="component" value="Unassembled WGS sequence"/>
</dbReference>
<dbReference type="eggNOG" id="COG1045">
    <property type="taxonomic scope" value="Bacteria"/>
</dbReference>
<dbReference type="GO" id="GO:0008652">
    <property type="term" value="P:amino acid biosynthetic process"/>
    <property type="evidence" value="ECO:0007669"/>
    <property type="project" value="UniProtKB-KW"/>
</dbReference>
<comment type="catalytic activity">
    <reaction evidence="6">
        <text>L-serine + acetyl-CoA = O-acetyl-L-serine + CoA</text>
        <dbReference type="Rhea" id="RHEA:24560"/>
        <dbReference type="ChEBI" id="CHEBI:33384"/>
        <dbReference type="ChEBI" id="CHEBI:57287"/>
        <dbReference type="ChEBI" id="CHEBI:57288"/>
        <dbReference type="ChEBI" id="CHEBI:58340"/>
        <dbReference type="EC" id="2.3.1.30"/>
    </reaction>
</comment>
<evidence type="ECO:0000256" key="5">
    <source>
        <dbReference type="ARBA" id="ARBA00023315"/>
    </source>
</evidence>
<dbReference type="FunFam" id="2.160.10.10:FF:000015">
    <property type="entry name" value="Serine acetyltransferase, plasmid"/>
    <property type="match status" value="1"/>
</dbReference>
<keyword evidence="4 7" id="KW-0808">Transferase</keyword>
<evidence type="ECO:0000256" key="2">
    <source>
        <dbReference type="ARBA" id="ARBA00013266"/>
    </source>
</evidence>
<evidence type="ECO:0000256" key="1">
    <source>
        <dbReference type="ARBA" id="ARBA00007274"/>
    </source>
</evidence>
<dbReference type="RefSeq" id="WP_020886176.1">
    <property type="nucleotide sequence ID" value="NZ_ATHI01000005.1"/>
</dbReference>
<dbReference type="EMBL" id="ATHI01000005">
    <property type="protein sequence ID" value="EPR34927.1"/>
    <property type="molecule type" value="Genomic_DNA"/>
</dbReference>
<organism evidence="7 8">
    <name type="scientific">Alkalidesulfovibrio alkalitolerans DSM 16529</name>
    <dbReference type="NCBI Taxonomy" id="1121439"/>
    <lineage>
        <taxon>Bacteria</taxon>
        <taxon>Pseudomonadati</taxon>
        <taxon>Thermodesulfobacteriota</taxon>
        <taxon>Desulfovibrionia</taxon>
        <taxon>Desulfovibrionales</taxon>
        <taxon>Desulfovibrionaceae</taxon>
        <taxon>Alkalidesulfovibrio</taxon>
    </lineage>
</organism>
<evidence type="ECO:0000313" key="7">
    <source>
        <dbReference type="EMBL" id="EPR34927.1"/>
    </source>
</evidence>
<name>S7TCI1_9BACT</name>
<protein>
    <recommendedName>
        <fullName evidence="2">serine O-acetyltransferase</fullName>
        <ecNumber evidence="2">2.3.1.30</ecNumber>
    </recommendedName>
</protein>
<dbReference type="InterPro" id="IPR042122">
    <property type="entry name" value="Ser_AcTrfase_N_sf"/>
</dbReference>
<evidence type="ECO:0000256" key="4">
    <source>
        <dbReference type="ARBA" id="ARBA00022679"/>
    </source>
</evidence>
<sequence>MANLNNGNGAYGSVIERVTGQLCEPGSYEGVYHRPKHEQPMPSLAALEEVMERLKAVLFPGYFGNSEVTPETMRFHIGANLDAACRLLVEQVKRGFCFVCPRDEQRTCAECEDRSQRISQDFLERLPGIRSLLATDVDAAFRGDPAAKTPGETIFCYPSIIALTHYRVAHALHHLGVSIIPRIITEMAHSRTGIDIHPGAHIDENFFIDHGTGVVIGETSVIGRGVRLYQGVTLGAKSFPKDEAGMLVKGQPRHPVVEDDVTIYSGATILGRVTIGRGAVIGGNVWLTRSVPAGARVMQPPGQREALVEGSGI</sequence>
<evidence type="ECO:0000313" key="8">
    <source>
        <dbReference type="Proteomes" id="UP000014975"/>
    </source>
</evidence>
<dbReference type="InterPro" id="IPR011004">
    <property type="entry name" value="Trimer_LpxA-like_sf"/>
</dbReference>
<dbReference type="Gene3D" id="2.160.10.10">
    <property type="entry name" value="Hexapeptide repeat proteins"/>
    <property type="match status" value="1"/>
</dbReference>
<evidence type="ECO:0000256" key="3">
    <source>
        <dbReference type="ARBA" id="ARBA00022605"/>
    </source>
</evidence>
<reference evidence="7 8" key="1">
    <citation type="journal article" date="2013" name="Genome Announc.">
        <title>Draft genome sequences for three mercury-methylating, sulfate-reducing bacteria.</title>
        <authorList>
            <person name="Brown S.D."/>
            <person name="Hurt R.A.Jr."/>
            <person name="Gilmour C.C."/>
            <person name="Elias D.A."/>
        </authorList>
    </citation>
    <scope>NUCLEOTIDE SEQUENCE [LARGE SCALE GENOMIC DNA]</scope>
    <source>
        <strain evidence="7 8">DSM 16529</strain>
    </source>
</reference>
<dbReference type="SUPFAM" id="SSF51161">
    <property type="entry name" value="Trimeric LpxA-like enzymes"/>
    <property type="match status" value="1"/>
</dbReference>
<gene>
    <name evidence="7" type="ORF">dsat_2290</name>
</gene>
<dbReference type="PATRIC" id="fig|1121439.3.peg.679"/>
<dbReference type="Gene3D" id="1.10.3130.10">
    <property type="entry name" value="serine acetyltransferase, domain 1"/>
    <property type="match status" value="1"/>
</dbReference>
<dbReference type="InterPro" id="IPR045304">
    <property type="entry name" value="LbH_SAT"/>
</dbReference>
<dbReference type="Pfam" id="PF00132">
    <property type="entry name" value="Hexapep"/>
    <property type="match status" value="1"/>
</dbReference>
<dbReference type="InterPro" id="IPR001451">
    <property type="entry name" value="Hexapep"/>
</dbReference>
<keyword evidence="8" id="KW-1185">Reference proteome</keyword>
<evidence type="ECO:0000256" key="6">
    <source>
        <dbReference type="ARBA" id="ARBA00049486"/>
    </source>
</evidence>
<dbReference type="GO" id="GO:0009001">
    <property type="term" value="F:serine O-acetyltransferase activity"/>
    <property type="evidence" value="ECO:0007669"/>
    <property type="project" value="UniProtKB-EC"/>
</dbReference>
<dbReference type="OrthoDB" id="9801456at2"/>
<keyword evidence="5" id="KW-0012">Acyltransferase</keyword>
<dbReference type="CDD" id="cd03354">
    <property type="entry name" value="LbH_SAT"/>
    <property type="match status" value="1"/>
</dbReference>
<comment type="similarity">
    <text evidence="1">Belongs to the transferase hexapeptide repeat family.</text>
</comment>
<dbReference type="EC" id="2.3.1.30" evidence="2"/>
<dbReference type="AlphaFoldDB" id="S7TCI1"/>
<dbReference type="PANTHER" id="PTHR42811">
    <property type="entry name" value="SERINE ACETYLTRANSFERASE"/>
    <property type="match status" value="1"/>
</dbReference>
<keyword evidence="3" id="KW-0028">Amino-acid biosynthesis</keyword>
<proteinExistence type="inferred from homology"/>
<dbReference type="STRING" id="1121439.dsat_2290"/>